<dbReference type="EMBL" id="JAHCVJ010000009">
    <property type="protein sequence ID" value="MBT0666187.1"/>
    <property type="molecule type" value="Genomic_DNA"/>
</dbReference>
<dbReference type="InterPro" id="IPR028098">
    <property type="entry name" value="Glyco_trans_4-like_N"/>
</dbReference>
<feature type="domain" description="Glycosyltransferase subfamily 4-like N-terminal" evidence="2">
    <location>
        <begin position="15"/>
        <end position="171"/>
    </location>
</feature>
<evidence type="ECO:0000259" key="2">
    <source>
        <dbReference type="Pfam" id="PF13439"/>
    </source>
</evidence>
<organism evidence="3 4">
    <name type="scientific">Geoanaerobacter pelophilus</name>
    <dbReference type="NCBI Taxonomy" id="60036"/>
    <lineage>
        <taxon>Bacteria</taxon>
        <taxon>Pseudomonadati</taxon>
        <taxon>Thermodesulfobacteriota</taxon>
        <taxon>Desulfuromonadia</taxon>
        <taxon>Geobacterales</taxon>
        <taxon>Geobacteraceae</taxon>
        <taxon>Geoanaerobacter</taxon>
    </lineage>
</organism>
<proteinExistence type="predicted"/>
<comment type="caution">
    <text evidence="3">The sequence shown here is derived from an EMBL/GenBank/DDBJ whole genome shotgun (WGS) entry which is preliminary data.</text>
</comment>
<dbReference type="AlphaFoldDB" id="A0AAW4LE56"/>
<evidence type="ECO:0000313" key="4">
    <source>
        <dbReference type="Proteomes" id="UP000811899"/>
    </source>
</evidence>
<evidence type="ECO:0000259" key="1">
    <source>
        <dbReference type="Pfam" id="PF00534"/>
    </source>
</evidence>
<sequence>MRIAYVAVKGIPKGGGIEKVTEEIGARLVQKGHEVLVYASRDYGTTDGFYKGMRIKTVPSINTKSLHKLSICCNATIDLMMREQVDLVHVHAIGPSLFSIFPRLIGIPTLVQTHGIERLRDKWGFWGRGFLAAAEQTVVRFPSKATAVSRVQSEYFRERFGREVSYIPNGVGPVAWRAPSWLQAKGIVPGRYILFAARLVEEKGAHFLIEAFSGLPDDIQLVIAGDAPHADRYKSRLRGMAAGDPRIIFTGFITGEPLEELFSNAYLFCLPSTLEGLPIALLEAMNYGNCCLASDIPENLEALETYGFTFRNRDVQDLRRVLHDLIKAPEKVAAMRSPARDHVRRSYSWDTVTDQMEALYFSMLDVSHGKGQLTYNP</sequence>
<dbReference type="Gene3D" id="3.40.50.2000">
    <property type="entry name" value="Glycogen Phosphorylase B"/>
    <property type="match status" value="2"/>
</dbReference>
<dbReference type="SUPFAM" id="SSF53756">
    <property type="entry name" value="UDP-Glycosyltransferase/glycogen phosphorylase"/>
    <property type="match status" value="1"/>
</dbReference>
<dbReference type="CDD" id="cd03801">
    <property type="entry name" value="GT4_PimA-like"/>
    <property type="match status" value="1"/>
</dbReference>
<reference evidence="3 4" key="1">
    <citation type="submission" date="2021-05" db="EMBL/GenBank/DDBJ databases">
        <title>The draft genome of Geobacter pelophilus DSM 12255.</title>
        <authorList>
            <person name="Xu Z."/>
            <person name="Masuda Y."/>
            <person name="Itoh H."/>
            <person name="Senoo K."/>
        </authorList>
    </citation>
    <scope>NUCLEOTIDE SEQUENCE [LARGE SCALE GENOMIC DNA]</scope>
    <source>
        <strain evidence="3 4">DSM 12255</strain>
    </source>
</reference>
<dbReference type="PANTHER" id="PTHR45947">
    <property type="entry name" value="SULFOQUINOVOSYL TRANSFERASE SQD2"/>
    <property type="match status" value="1"/>
</dbReference>
<gene>
    <name evidence="3" type="ORF">KI809_17890</name>
</gene>
<dbReference type="GO" id="GO:0016758">
    <property type="term" value="F:hexosyltransferase activity"/>
    <property type="evidence" value="ECO:0007669"/>
    <property type="project" value="TreeGrafter"/>
</dbReference>
<dbReference type="Pfam" id="PF00534">
    <property type="entry name" value="Glycos_transf_1"/>
    <property type="match status" value="1"/>
</dbReference>
<protein>
    <submittedName>
        <fullName evidence="3">Glycosyltransferase family 4 protein</fullName>
    </submittedName>
</protein>
<dbReference type="Pfam" id="PF13439">
    <property type="entry name" value="Glyco_transf_4"/>
    <property type="match status" value="1"/>
</dbReference>
<name>A0AAW4LE56_9BACT</name>
<accession>A0AAW4LE56</accession>
<dbReference type="PANTHER" id="PTHR45947:SF3">
    <property type="entry name" value="SULFOQUINOVOSYL TRANSFERASE SQD2"/>
    <property type="match status" value="1"/>
</dbReference>
<dbReference type="InterPro" id="IPR050194">
    <property type="entry name" value="Glycosyltransferase_grp1"/>
</dbReference>
<dbReference type="InterPro" id="IPR001296">
    <property type="entry name" value="Glyco_trans_1"/>
</dbReference>
<dbReference type="RefSeq" id="WP_214172959.1">
    <property type="nucleotide sequence ID" value="NZ_JAHCVJ010000009.1"/>
</dbReference>
<dbReference type="Proteomes" id="UP000811899">
    <property type="component" value="Unassembled WGS sequence"/>
</dbReference>
<evidence type="ECO:0000313" key="3">
    <source>
        <dbReference type="EMBL" id="MBT0666187.1"/>
    </source>
</evidence>
<keyword evidence="4" id="KW-1185">Reference proteome</keyword>
<feature type="domain" description="Glycosyl transferase family 1" evidence="1">
    <location>
        <begin position="191"/>
        <end position="340"/>
    </location>
</feature>